<gene>
    <name evidence="3" type="ORF">PRVXH_000247</name>
</gene>
<proteinExistence type="predicted"/>
<sequence>MKEELNIVIVPNANEKTRSFKVSYNIIKYFISAMVLLFIFLSFTLALYTYEYKALQAKAEQGERFAEINEQQKVEISQLNEIIDNLKKDTQMLEQNLKHIADLKKRTSKEE</sequence>
<evidence type="ECO:0000256" key="1">
    <source>
        <dbReference type="SAM" id="Coils"/>
    </source>
</evidence>
<evidence type="ECO:0008006" key="4">
    <source>
        <dbReference type="Google" id="ProtNLM"/>
    </source>
</evidence>
<reference evidence="3" key="1">
    <citation type="journal article" date="2018" name="Antonie Van Leeuwenhoek">
        <title>Proteinivorax hydrogeniformans sp. nov., an anaerobic, haloalkaliphilic bacterium fermenting proteinaceous compounds with high hydrogen production.</title>
        <authorList>
            <person name="Boltyanskaya Y."/>
            <person name="Detkova E."/>
            <person name="Pimenov N."/>
            <person name="Kevbrin V."/>
        </authorList>
    </citation>
    <scope>NUCLEOTIDE SEQUENCE</scope>
    <source>
        <strain evidence="3">Z-710</strain>
    </source>
</reference>
<name>A0AAU8HU99_9FIRM</name>
<evidence type="ECO:0000256" key="2">
    <source>
        <dbReference type="SAM" id="Phobius"/>
    </source>
</evidence>
<keyword evidence="2" id="KW-0472">Membrane</keyword>
<dbReference type="RefSeq" id="WP_353893502.1">
    <property type="nucleotide sequence ID" value="NZ_CP159485.1"/>
</dbReference>
<dbReference type="AlphaFoldDB" id="A0AAU8HU99"/>
<organism evidence="3">
    <name type="scientific">Proteinivorax hydrogeniformans</name>
    <dbReference type="NCBI Taxonomy" id="1826727"/>
    <lineage>
        <taxon>Bacteria</taxon>
        <taxon>Bacillati</taxon>
        <taxon>Bacillota</taxon>
        <taxon>Clostridia</taxon>
        <taxon>Eubacteriales</taxon>
        <taxon>Proteinivoracaceae</taxon>
        <taxon>Proteinivorax</taxon>
    </lineage>
</organism>
<reference evidence="3" key="2">
    <citation type="submission" date="2024-06" db="EMBL/GenBank/DDBJ databases">
        <authorList>
            <person name="Petrova K.O."/>
            <person name="Toshchakov S.V."/>
            <person name="Boltjanskaja Y.V."/>
            <person name="Kevbrin V.V."/>
        </authorList>
    </citation>
    <scope>NUCLEOTIDE SEQUENCE</scope>
    <source>
        <strain evidence="3">Z-710</strain>
    </source>
</reference>
<feature type="transmembrane region" description="Helical" evidence="2">
    <location>
        <begin position="26"/>
        <end position="48"/>
    </location>
</feature>
<keyword evidence="2" id="KW-0812">Transmembrane</keyword>
<protein>
    <recommendedName>
        <fullName evidence="4">Cell division protein FtsL</fullName>
    </recommendedName>
</protein>
<accession>A0AAU8HU99</accession>
<dbReference type="EMBL" id="CP159485">
    <property type="protein sequence ID" value="XCI28952.1"/>
    <property type="molecule type" value="Genomic_DNA"/>
</dbReference>
<keyword evidence="2" id="KW-1133">Transmembrane helix</keyword>
<evidence type="ECO:0000313" key="3">
    <source>
        <dbReference type="EMBL" id="XCI28952.1"/>
    </source>
</evidence>
<feature type="coiled-coil region" evidence="1">
    <location>
        <begin position="69"/>
        <end position="103"/>
    </location>
</feature>
<keyword evidence="1" id="KW-0175">Coiled coil</keyword>